<dbReference type="InterPro" id="IPR005031">
    <property type="entry name" value="COQ10_START"/>
</dbReference>
<keyword evidence="3" id="KW-0808">Transferase</keyword>
<dbReference type="RefSeq" id="WP_096892303.1">
    <property type="nucleotide sequence ID" value="NZ_BAOS01000001.1"/>
</dbReference>
<dbReference type="Gene3D" id="3.30.530.20">
    <property type="match status" value="1"/>
</dbReference>
<name>A0A286TTG0_9BACT</name>
<keyword evidence="3" id="KW-0489">Methyltransferase</keyword>
<proteinExistence type="inferred from homology"/>
<keyword evidence="4" id="KW-1185">Reference proteome</keyword>
<sequence>MRSSVNINNTTKEQVFNVLYDFNGYVEWMPDIQDASVIAQEGDIFVADFCSPELMEEKYQLEFVCSRPTSITFKQIGIFEETGKHFNGLYGSWNIIDSPEGNGTTISGAMHYKPNTKMSNLIFQRRLDMLSQMFSQPSTFTQDFQPLSGLDADIKEAFQAEGFAVWFLGSKYLYKKVE</sequence>
<evidence type="ECO:0000313" key="3">
    <source>
        <dbReference type="EMBL" id="GAX59166.1"/>
    </source>
</evidence>
<accession>A0A286TTG0</accession>
<evidence type="ECO:0000259" key="2">
    <source>
        <dbReference type="Pfam" id="PF03364"/>
    </source>
</evidence>
<dbReference type="EMBL" id="BAOS01000001">
    <property type="protein sequence ID" value="GAX59166.1"/>
    <property type="molecule type" value="Genomic_DNA"/>
</dbReference>
<comment type="caution">
    <text evidence="3">The sequence shown here is derived from an EMBL/GenBank/DDBJ whole genome shotgun (WGS) entry which is preliminary data.</text>
</comment>
<dbReference type="Proteomes" id="UP000218542">
    <property type="component" value="Unassembled WGS sequence"/>
</dbReference>
<reference evidence="4" key="1">
    <citation type="journal article" date="2017" name="Environ. Microbiol. Rep.">
        <title>Genetic Diversity of Marine Anaerobic Ammonium-Oxidizing Bacteria as Revealed by Genomic and Proteomic Analyses of 'Candidatus Scalindua japonica'.</title>
        <authorList>
            <person name="Oshiki M."/>
            <person name="Mizuto K."/>
            <person name="Kimura Z."/>
            <person name="Kindaichi T."/>
            <person name="Satoh H."/>
            <person name="Okabe S."/>
        </authorList>
    </citation>
    <scope>NUCLEOTIDE SEQUENCE [LARGE SCALE GENOMIC DNA]</scope>
    <source>
        <strain evidence="4">husup-a2</strain>
    </source>
</reference>
<dbReference type="AlphaFoldDB" id="A0A286TTG0"/>
<feature type="domain" description="Coenzyme Q-binding protein COQ10 START" evidence="2">
    <location>
        <begin position="13"/>
        <end position="128"/>
    </location>
</feature>
<comment type="similarity">
    <text evidence="1">Belongs to the ribosome association toxin RatA family.</text>
</comment>
<dbReference type="GO" id="GO:0008168">
    <property type="term" value="F:methyltransferase activity"/>
    <property type="evidence" value="ECO:0007669"/>
    <property type="project" value="UniProtKB-KW"/>
</dbReference>
<organism evidence="3 4">
    <name type="scientific">Candidatus Scalindua japonica</name>
    <dbReference type="NCBI Taxonomy" id="1284222"/>
    <lineage>
        <taxon>Bacteria</taxon>
        <taxon>Pseudomonadati</taxon>
        <taxon>Planctomycetota</taxon>
        <taxon>Candidatus Brocadiia</taxon>
        <taxon>Candidatus Brocadiales</taxon>
        <taxon>Candidatus Scalinduaceae</taxon>
        <taxon>Candidatus Scalindua</taxon>
    </lineage>
</organism>
<evidence type="ECO:0000313" key="4">
    <source>
        <dbReference type="Proteomes" id="UP000218542"/>
    </source>
</evidence>
<dbReference type="Pfam" id="PF03364">
    <property type="entry name" value="Polyketide_cyc"/>
    <property type="match status" value="1"/>
</dbReference>
<gene>
    <name evidence="3" type="ORF">SCALIN_C01_0097</name>
</gene>
<protein>
    <submittedName>
        <fullName evidence="3">SAM-dependent methyltransferases related to tRNA (Uracil-5-)-methyltransferase</fullName>
    </submittedName>
</protein>
<evidence type="ECO:0000256" key="1">
    <source>
        <dbReference type="ARBA" id="ARBA00008918"/>
    </source>
</evidence>
<dbReference type="SUPFAM" id="SSF55961">
    <property type="entry name" value="Bet v1-like"/>
    <property type="match status" value="1"/>
</dbReference>
<dbReference type="GO" id="GO:0032259">
    <property type="term" value="P:methylation"/>
    <property type="evidence" value="ECO:0007669"/>
    <property type="project" value="UniProtKB-KW"/>
</dbReference>
<dbReference type="InterPro" id="IPR023393">
    <property type="entry name" value="START-like_dom_sf"/>
</dbReference>